<name>A0A139BWP0_9PROT</name>
<feature type="domain" description="Phospholipase/carboxylesterase/thioesterase" evidence="3">
    <location>
        <begin position="10"/>
        <end position="219"/>
    </location>
</feature>
<evidence type="ECO:0000256" key="2">
    <source>
        <dbReference type="ARBA" id="ARBA00022801"/>
    </source>
</evidence>
<evidence type="ECO:0000256" key="1">
    <source>
        <dbReference type="ARBA" id="ARBA00006499"/>
    </source>
</evidence>
<dbReference type="Proteomes" id="UP000070578">
    <property type="component" value="Unassembled WGS sequence"/>
</dbReference>
<dbReference type="PANTHER" id="PTHR10655:SF17">
    <property type="entry name" value="LYSOPHOSPHOLIPASE-LIKE PROTEIN 1"/>
    <property type="match status" value="1"/>
</dbReference>
<sequence length="231" mass="24950">MDEGIFSGIEILPEAGPVRQLFILLHGVGAGAPDLVPLANKLRDAFPNAALLLPDGTFPFDRGGRFDSGDIRRQWFSVSAVTEGNRAERVAGAMPALHAMVRDAQNRFKVLQSDSALVGFSQGAIMALEFSVAHDGHVGRVVAFSGRFAKLPEAAPEFTTLHLLHGEDDQVIPVEHAHAAYERLMQLQGDATLDIASSVGHEIHAVLAERAIHRLQTCIPLRSWKQALKGA</sequence>
<dbReference type="Pfam" id="PF02230">
    <property type="entry name" value="Abhydrolase_2"/>
    <property type="match status" value="1"/>
</dbReference>
<comment type="similarity">
    <text evidence="1">Belongs to the AB hydrolase superfamily. AB hydrolase 2 family.</text>
</comment>
<reference evidence="4 5" key="2">
    <citation type="submission" date="2016-03" db="EMBL/GenBank/DDBJ databases">
        <title>New uncultured bacterium of the family Gallionellaceae from acid mine drainage: description and reconstruction of genome based on metagenomic analysis of microbial community.</title>
        <authorList>
            <person name="Kadnikov V."/>
            <person name="Ivasenko D."/>
            <person name="Beletsky A."/>
            <person name="Mardanov A."/>
            <person name="Danilova E."/>
            <person name="Pimenov N."/>
            <person name="Karnachuk O."/>
            <person name="Ravin N."/>
        </authorList>
    </citation>
    <scope>NUCLEOTIDE SEQUENCE [LARGE SCALE GENOMIC DNA]</scope>
    <source>
        <strain evidence="4">ShG14-8</strain>
    </source>
</reference>
<proteinExistence type="inferred from homology"/>
<dbReference type="GO" id="GO:0016787">
    <property type="term" value="F:hydrolase activity"/>
    <property type="evidence" value="ECO:0007669"/>
    <property type="project" value="UniProtKB-KW"/>
</dbReference>
<reference evidence="4 5" key="1">
    <citation type="submission" date="2016-02" db="EMBL/GenBank/DDBJ databases">
        <authorList>
            <person name="Wen L."/>
            <person name="He K."/>
            <person name="Yang H."/>
        </authorList>
    </citation>
    <scope>NUCLEOTIDE SEQUENCE [LARGE SCALE GENOMIC DNA]</scope>
    <source>
        <strain evidence="4">ShG14-8</strain>
    </source>
</reference>
<protein>
    <submittedName>
        <fullName evidence="4">Putative hydrolase</fullName>
    </submittedName>
</protein>
<dbReference type="PANTHER" id="PTHR10655">
    <property type="entry name" value="LYSOPHOSPHOLIPASE-RELATED"/>
    <property type="match status" value="1"/>
</dbReference>
<organism evidence="4 5">
    <name type="scientific">Candidatus Gallionella acididurans</name>
    <dbReference type="NCBI Taxonomy" id="1796491"/>
    <lineage>
        <taxon>Bacteria</taxon>
        <taxon>Pseudomonadati</taxon>
        <taxon>Pseudomonadota</taxon>
        <taxon>Betaproteobacteria</taxon>
        <taxon>Nitrosomonadales</taxon>
        <taxon>Gallionellaceae</taxon>
        <taxon>Gallionella</taxon>
    </lineage>
</organism>
<dbReference type="NCBIfam" id="NF008525">
    <property type="entry name" value="PRK11460.1"/>
    <property type="match status" value="1"/>
</dbReference>
<comment type="caution">
    <text evidence="4">The sequence shown here is derived from an EMBL/GenBank/DDBJ whole genome shotgun (WGS) entry which is preliminary data.</text>
</comment>
<dbReference type="EMBL" id="LSLI01000007">
    <property type="protein sequence ID" value="KXS33352.1"/>
    <property type="molecule type" value="Genomic_DNA"/>
</dbReference>
<evidence type="ECO:0000259" key="3">
    <source>
        <dbReference type="Pfam" id="PF02230"/>
    </source>
</evidence>
<dbReference type="AlphaFoldDB" id="A0A139BWP0"/>
<dbReference type="Gene3D" id="3.40.50.1820">
    <property type="entry name" value="alpha/beta hydrolase"/>
    <property type="match status" value="1"/>
</dbReference>
<accession>A0A139BWP0</accession>
<evidence type="ECO:0000313" key="5">
    <source>
        <dbReference type="Proteomes" id="UP000070578"/>
    </source>
</evidence>
<dbReference type="InterPro" id="IPR003140">
    <property type="entry name" value="PLipase/COase/thioEstase"/>
</dbReference>
<gene>
    <name evidence="4" type="ORF">AWT59_0514</name>
</gene>
<dbReference type="InterPro" id="IPR029058">
    <property type="entry name" value="AB_hydrolase_fold"/>
</dbReference>
<evidence type="ECO:0000313" key="4">
    <source>
        <dbReference type="EMBL" id="KXS33352.1"/>
    </source>
</evidence>
<dbReference type="SUPFAM" id="SSF53474">
    <property type="entry name" value="alpha/beta-Hydrolases"/>
    <property type="match status" value="1"/>
</dbReference>
<dbReference type="InterPro" id="IPR050565">
    <property type="entry name" value="LYPA1-2/EST-like"/>
</dbReference>
<keyword evidence="2 4" id="KW-0378">Hydrolase</keyword>
<dbReference type="PATRIC" id="fig|1796491.3.peg.561"/>